<proteinExistence type="predicted"/>
<dbReference type="EMBL" id="CP009110">
    <property type="protein sequence ID" value="AIJ26380.1"/>
    <property type="molecule type" value="Genomic_DNA"/>
</dbReference>
<accession>A0A076N6B4</accession>
<evidence type="ECO:0000313" key="3">
    <source>
        <dbReference type="EMBL" id="AIJ26380.1"/>
    </source>
</evidence>
<dbReference type="STRING" id="1068978.AMETH_6288"/>
<dbReference type="Proteomes" id="UP000062973">
    <property type="component" value="Chromosome"/>
</dbReference>
<dbReference type="PATRIC" id="fig|1068978.7.peg.6755"/>
<dbReference type="CDD" id="cd00085">
    <property type="entry name" value="HNHc"/>
    <property type="match status" value="1"/>
</dbReference>
<feature type="domain" description="HNH nuclease" evidence="2">
    <location>
        <begin position="123"/>
        <end position="179"/>
    </location>
</feature>
<gene>
    <name evidence="3" type="ORF">AMETH_6288</name>
    <name evidence="4" type="ORF">AMETH_6347</name>
</gene>
<dbReference type="SMART" id="SM00507">
    <property type="entry name" value="HNHc"/>
    <property type="match status" value="1"/>
</dbReference>
<dbReference type="KEGG" id="amq:AMETH_6288"/>
<name>A0A076N6B4_AMYME</name>
<dbReference type="EMBL" id="CP009110">
    <property type="protein sequence ID" value="AIJ26439.1"/>
    <property type="molecule type" value="Genomic_DNA"/>
</dbReference>
<organism evidence="3 5">
    <name type="scientific">Amycolatopsis methanolica 239</name>
    <dbReference type="NCBI Taxonomy" id="1068978"/>
    <lineage>
        <taxon>Bacteria</taxon>
        <taxon>Bacillati</taxon>
        <taxon>Actinomycetota</taxon>
        <taxon>Actinomycetes</taxon>
        <taxon>Pseudonocardiales</taxon>
        <taxon>Pseudonocardiaceae</taxon>
        <taxon>Amycolatopsis</taxon>
        <taxon>Amycolatopsis methanolica group</taxon>
    </lineage>
</organism>
<dbReference type="InterPro" id="IPR003615">
    <property type="entry name" value="HNH_nuc"/>
</dbReference>
<dbReference type="AlphaFoldDB" id="A0A076N6B4"/>
<dbReference type="eggNOG" id="COG1403">
    <property type="taxonomic scope" value="Bacteria"/>
</dbReference>
<protein>
    <recommendedName>
        <fullName evidence="2">HNH nuclease domain-containing protein</fullName>
    </recommendedName>
</protein>
<dbReference type="PANTHER" id="PTHR33877:SF2">
    <property type="entry name" value="OS07G0170200 PROTEIN"/>
    <property type="match status" value="1"/>
</dbReference>
<sequence>MPWLRTDDVEYDDVLVRAVGNAAYGAVQRMKLYCSAQRTDGWIPADKAREIASRAELRALTEMRVADRGPFLHQHGDECRCLEGRDWPAELGGFYVHGFLDRNPSRSENDVHKAKRRELRDPQLKAAVRARDGSRCRYCGIEVRWQDRKTPAGGVFDHVDPKIAAGADNLVVACRGCNSRKQDCTPEVAGMDLLPPPDPDKINDGPTSDQRKINATSAPGPRSAVGSDPDPARTPDPPDGTDTPAPTYTNGQVAPGNGQIRDGISGGTTVGLGRGGAGMGAALKPSWKDRVGDAGPTGKRPTVGPPTTARGNLAPSPYAKGITGYTPPAPDDVDEDQAELCVHGYPVDTGCVECEQSLPGSDGPP</sequence>
<feature type="region of interest" description="Disordered" evidence="1">
    <location>
        <begin position="282"/>
        <end position="334"/>
    </location>
</feature>
<reference evidence="3 5" key="1">
    <citation type="submission" date="2014-07" db="EMBL/GenBank/DDBJ databases">
        <title>Whole Genome Sequence of the Amycolatopsis methanolica 239.</title>
        <authorList>
            <person name="Tang B."/>
        </authorList>
    </citation>
    <scope>NUCLEOTIDE SEQUENCE [LARGE SCALE GENOMIC DNA]</scope>
    <source>
        <strain evidence="3 5">239</strain>
    </source>
</reference>
<dbReference type="KEGG" id="amq:AMETH_6347"/>
<dbReference type="HOGENOM" id="CLU_757884_0_0_11"/>
<dbReference type="Gene3D" id="1.10.30.50">
    <property type="match status" value="1"/>
</dbReference>
<evidence type="ECO:0000313" key="4">
    <source>
        <dbReference type="EMBL" id="AIJ26439.1"/>
    </source>
</evidence>
<evidence type="ECO:0000259" key="2">
    <source>
        <dbReference type="SMART" id="SM00507"/>
    </source>
</evidence>
<feature type="compositionally biased region" description="Polar residues" evidence="1">
    <location>
        <begin position="205"/>
        <end position="217"/>
    </location>
</feature>
<feature type="compositionally biased region" description="Low complexity" evidence="1">
    <location>
        <begin position="240"/>
        <end position="249"/>
    </location>
</feature>
<feature type="region of interest" description="Disordered" evidence="1">
    <location>
        <begin position="185"/>
        <end position="270"/>
    </location>
</feature>
<dbReference type="RefSeq" id="WP_026153552.1">
    <property type="nucleotide sequence ID" value="NZ_AQUL01000001.1"/>
</dbReference>
<evidence type="ECO:0000313" key="5">
    <source>
        <dbReference type="Proteomes" id="UP000062973"/>
    </source>
</evidence>
<dbReference type="OrthoDB" id="4775111at2"/>
<dbReference type="InterPro" id="IPR052892">
    <property type="entry name" value="NA-targeting_endonuclease"/>
</dbReference>
<evidence type="ECO:0000256" key="1">
    <source>
        <dbReference type="SAM" id="MobiDB-lite"/>
    </source>
</evidence>
<keyword evidence="5" id="KW-1185">Reference proteome</keyword>
<dbReference type="PANTHER" id="PTHR33877">
    <property type="entry name" value="SLL1193 PROTEIN"/>
    <property type="match status" value="1"/>
</dbReference>